<dbReference type="SUPFAM" id="SSF57667">
    <property type="entry name" value="beta-beta-alpha zinc fingers"/>
    <property type="match status" value="2"/>
</dbReference>
<dbReference type="PROSITE" id="PS00028">
    <property type="entry name" value="ZINC_FINGER_C2H2_1"/>
    <property type="match status" value="2"/>
</dbReference>
<keyword evidence="3" id="KW-0677">Repeat</keyword>
<evidence type="ECO:0000256" key="3">
    <source>
        <dbReference type="ARBA" id="ARBA00022737"/>
    </source>
</evidence>
<evidence type="ECO:0000256" key="6">
    <source>
        <dbReference type="ARBA" id="ARBA00023242"/>
    </source>
</evidence>
<evidence type="ECO:0000256" key="8">
    <source>
        <dbReference type="SAM" id="MobiDB-lite"/>
    </source>
</evidence>
<dbReference type="PANTHER" id="PTHR24381">
    <property type="entry name" value="ZINC FINGER PROTEIN"/>
    <property type="match status" value="1"/>
</dbReference>
<evidence type="ECO:0000259" key="9">
    <source>
        <dbReference type="PROSITE" id="PS50157"/>
    </source>
</evidence>
<dbReference type="GO" id="GO:0000977">
    <property type="term" value="F:RNA polymerase II transcription regulatory region sequence-specific DNA binding"/>
    <property type="evidence" value="ECO:0007669"/>
    <property type="project" value="TreeGrafter"/>
</dbReference>
<proteinExistence type="predicted"/>
<dbReference type="Pfam" id="PF00096">
    <property type="entry name" value="zf-C2H2"/>
    <property type="match status" value="1"/>
</dbReference>
<comment type="subcellular location">
    <subcellularLocation>
        <location evidence="1">Nucleus</location>
    </subcellularLocation>
</comment>
<feature type="region of interest" description="Disordered" evidence="8">
    <location>
        <begin position="121"/>
        <end position="161"/>
    </location>
</feature>
<dbReference type="Pfam" id="PF12874">
    <property type="entry name" value="zf-met"/>
    <property type="match status" value="1"/>
</dbReference>
<keyword evidence="6" id="KW-0539">Nucleus</keyword>
<dbReference type="InterPro" id="IPR013087">
    <property type="entry name" value="Znf_C2H2_type"/>
</dbReference>
<feature type="domain" description="C2H2-type" evidence="9">
    <location>
        <begin position="348"/>
        <end position="376"/>
    </location>
</feature>
<feature type="domain" description="C2H2-type" evidence="9">
    <location>
        <begin position="189"/>
        <end position="216"/>
    </location>
</feature>
<feature type="compositionally biased region" description="Polar residues" evidence="8">
    <location>
        <begin position="142"/>
        <end position="161"/>
    </location>
</feature>
<dbReference type="Gene3D" id="3.30.160.60">
    <property type="entry name" value="Classic Zinc Finger"/>
    <property type="match status" value="2"/>
</dbReference>
<sequence length="424" mass="47646">MSFDSHDAATLILHKDTVAKFYTCKQKYAQLDCADNTFMQTLLEHYISCQTELESKATPDSVCPECQYVAESMSKLFDHFDSNHSVEAGFSCTCGLSFCRLPAFLRHYIACPLATNDLQDSSLSMRSSPTTPTKTHDEIKRSSSPNVSCPEPNGSTSPETSLQEPLSFYNYYKHPPVVPIKGPSDDRPFGCPKCPKGFKSKSLLEQHMHLHYPPRYKCRWCCKVYRWPPVYYHHMRTCKKMLGCDAESDTTTNASPTSTSVNDNAVLDLSQPAKTVSVGTKEENLVKSTAPVEFTCPCGVSLPDVQSYFKHAAKCLHFIHPLRPRLPVIDTFKPSEQVLLSKSRSRRFICNICAKDFTSKLSLKQHVDGKHRAEGKYVCKLCGKRYRWGASFYYHRRTCSIANGVDLPSAGVLPRLPHISQPSA</sequence>
<reference evidence="10" key="1">
    <citation type="submission" date="2019-11" db="UniProtKB">
        <authorList>
            <consortium name="WormBaseParasite"/>
        </authorList>
    </citation>
    <scope>IDENTIFICATION</scope>
</reference>
<name>A0A5K3EL94_MESCO</name>
<evidence type="ECO:0000256" key="7">
    <source>
        <dbReference type="PROSITE-ProRule" id="PRU00042"/>
    </source>
</evidence>
<organism evidence="10">
    <name type="scientific">Mesocestoides corti</name>
    <name type="common">Flatworm</name>
    <dbReference type="NCBI Taxonomy" id="53468"/>
    <lineage>
        <taxon>Eukaryota</taxon>
        <taxon>Metazoa</taxon>
        <taxon>Spiralia</taxon>
        <taxon>Lophotrochozoa</taxon>
        <taxon>Platyhelminthes</taxon>
        <taxon>Cestoda</taxon>
        <taxon>Eucestoda</taxon>
        <taxon>Cyclophyllidea</taxon>
        <taxon>Mesocestoididae</taxon>
        <taxon>Mesocestoides</taxon>
    </lineage>
</organism>
<evidence type="ECO:0000256" key="4">
    <source>
        <dbReference type="ARBA" id="ARBA00022771"/>
    </source>
</evidence>
<keyword evidence="5" id="KW-0862">Zinc</keyword>
<evidence type="ECO:0000313" key="10">
    <source>
        <dbReference type="WBParaSite" id="MCU_001027-RA"/>
    </source>
</evidence>
<dbReference type="GO" id="GO:0005634">
    <property type="term" value="C:nucleus"/>
    <property type="evidence" value="ECO:0007669"/>
    <property type="project" value="UniProtKB-SubCell"/>
</dbReference>
<evidence type="ECO:0000256" key="2">
    <source>
        <dbReference type="ARBA" id="ARBA00022723"/>
    </source>
</evidence>
<dbReference type="InterPro" id="IPR036236">
    <property type="entry name" value="Znf_C2H2_sf"/>
</dbReference>
<dbReference type="AlphaFoldDB" id="A0A5K3EL94"/>
<keyword evidence="4 7" id="KW-0863">Zinc-finger</keyword>
<dbReference type="WBParaSite" id="MCU_001027-RA">
    <property type="protein sequence ID" value="MCU_001027-RA"/>
    <property type="gene ID" value="MCU_001027"/>
</dbReference>
<dbReference type="GO" id="GO:0008270">
    <property type="term" value="F:zinc ion binding"/>
    <property type="evidence" value="ECO:0007669"/>
    <property type="project" value="UniProtKB-KW"/>
</dbReference>
<dbReference type="PANTHER" id="PTHR24381:SF393">
    <property type="entry name" value="CHROMATIN-LINKED ADAPTOR FOR MSL PROTEINS, ISOFORM B"/>
    <property type="match status" value="1"/>
</dbReference>
<dbReference type="GO" id="GO:0000981">
    <property type="term" value="F:DNA-binding transcription factor activity, RNA polymerase II-specific"/>
    <property type="evidence" value="ECO:0007669"/>
    <property type="project" value="TreeGrafter"/>
</dbReference>
<dbReference type="PROSITE" id="PS50157">
    <property type="entry name" value="ZINC_FINGER_C2H2_2"/>
    <property type="match status" value="2"/>
</dbReference>
<dbReference type="SMART" id="SM00355">
    <property type="entry name" value="ZnF_C2H2"/>
    <property type="match status" value="6"/>
</dbReference>
<feature type="compositionally biased region" description="Polar residues" evidence="8">
    <location>
        <begin position="121"/>
        <end position="133"/>
    </location>
</feature>
<keyword evidence="2" id="KW-0479">Metal-binding</keyword>
<accession>A0A5K3EL94</accession>
<protein>
    <submittedName>
        <fullName evidence="10">C2H2-type domain-containing protein</fullName>
    </submittedName>
</protein>
<evidence type="ECO:0000256" key="5">
    <source>
        <dbReference type="ARBA" id="ARBA00022833"/>
    </source>
</evidence>
<evidence type="ECO:0000256" key="1">
    <source>
        <dbReference type="ARBA" id="ARBA00004123"/>
    </source>
</evidence>